<comment type="caution">
    <text evidence="2">The sequence shown here is derived from an EMBL/GenBank/DDBJ whole genome shotgun (WGS) entry which is preliminary data.</text>
</comment>
<organism evidence="2 3">
    <name type="scientific">Curtobacterium herbarum</name>
    <dbReference type="NCBI Taxonomy" id="150122"/>
    <lineage>
        <taxon>Bacteria</taxon>
        <taxon>Bacillati</taxon>
        <taxon>Actinomycetota</taxon>
        <taxon>Actinomycetes</taxon>
        <taxon>Micrococcales</taxon>
        <taxon>Microbacteriaceae</taxon>
        <taxon>Curtobacterium</taxon>
    </lineage>
</organism>
<dbReference type="SMART" id="SM00842">
    <property type="entry name" value="FtsA"/>
    <property type="match status" value="1"/>
</dbReference>
<sequence length="352" mass="36875">MHMAKSVVGIDIGGESIRGVEVLHPGRPEPVIQRIAEVPLPDGSTKRGEVLEPNTIAAALRELWRVGRFRSKNVMLGVGNQRVLSRDLTVPKASLAQIRESLPFQVQDMLPVPVGDAILDFYPVSESVGPDGPVVHGLLVAAIKDAVLANVRAVQLAGLKPVGVDLIPFALARVYLPAVRSRGTHALVEIGGNTTTVIIATDGVPQFVRIIPTGGEDVTTSLSAALEIPAAQAETVKRWIGMGSNVQTPDDLRAAASIRERTGELLTSLRNTVSYFASTRTGTSVSSIVLAGGGALLPGFAEALQTQTRIPVSVGDAFVDAATSRALRREDITSRGTSTAVAWGLAAGSVAV</sequence>
<name>A0ABP4K4D0_9MICO</name>
<protein>
    <submittedName>
        <fullName evidence="2">Type IV pilus assembly protein PilM</fullName>
    </submittedName>
</protein>
<dbReference type="CDD" id="cd24049">
    <property type="entry name" value="ASKHA_NBD_PilM"/>
    <property type="match status" value="1"/>
</dbReference>
<proteinExistence type="predicted"/>
<dbReference type="NCBIfam" id="TIGR01175">
    <property type="entry name" value="pilM"/>
    <property type="match status" value="1"/>
</dbReference>
<dbReference type="PANTHER" id="PTHR32432:SF3">
    <property type="entry name" value="ETHANOLAMINE UTILIZATION PROTEIN EUTJ"/>
    <property type="match status" value="1"/>
</dbReference>
<dbReference type="InterPro" id="IPR003494">
    <property type="entry name" value="SHS2_FtsA"/>
</dbReference>
<reference evidence="3" key="1">
    <citation type="journal article" date="2019" name="Int. J. Syst. Evol. Microbiol.">
        <title>The Global Catalogue of Microorganisms (GCM) 10K type strain sequencing project: providing services to taxonomists for standard genome sequencing and annotation.</title>
        <authorList>
            <consortium name="The Broad Institute Genomics Platform"/>
            <consortium name="The Broad Institute Genome Sequencing Center for Infectious Disease"/>
            <person name="Wu L."/>
            <person name="Ma J."/>
        </authorList>
    </citation>
    <scope>NUCLEOTIDE SEQUENCE [LARGE SCALE GENOMIC DNA]</scope>
    <source>
        <strain evidence="3">JCM 12140</strain>
    </source>
</reference>
<feature type="domain" description="SHS2" evidence="1">
    <location>
        <begin position="7"/>
        <end position="175"/>
    </location>
</feature>
<evidence type="ECO:0000313" key="2">
    <source>
        <dbReference type="EMBL" id="GAA1492883.1"/>
    </source>
</evidence>
<dbReference type="EMBL" id="BAAAJX010000005">
    <property type="protein sequence ID" value="GAA1492883.1"/>
    <property type="molecule type" value="Genomic_DNA"/>
</dbReference>
<dbReference type="Proteomes" id="UP001501742">
    <property type="component" value="Unassembled WGS sequence"/>
</dbReference>
<dbReference type="SUPFAM" id="SSF53067">
    <property type="entry name" value="Actin-like ATPase domain"/>
    <property type="match status" value="2"/>
</dbReference>
<dbReference type="Gene3D" id="3.30.420.40">
    <property type="match status" value="2"/>
</dbReference>
<dbReference type="InterPro" id="IPR005883">
    <property type="entry name" value="PilM"/>
</dbReference>
<dbReference type="Pfam" id="PF11104">
    <property type="entry name" value="PilM_2"/>
    <property type="match status" value="1"/>
</dbReference>
<accession>A0ABP4K4D0</accession>
<gene>
    <name evidence="2" type="primary">pilM</name>
    <name evidence="2" type="ORF">GCM10009627_12290</name>
</gene>
<evidence type="ECO:0000313" key="3">
    <source>
        <dbReference type="Proteomes" id="UP001501742"/>
    </source>
</evidence>
<evidence type="ECO:0000259" key="1">
    <source>
        <dbReference type="SMART" id="SM00842"/>
    </source>
</evidence>
<dbReference type="PANTHER" id="PTHR32432">
    <property type="entry name" value="CELL DIVISION PROTEIN FTSA-RELATED"/>
    <property type="match status" value="1"/>
</dbReference>
<dbReference type="InterPro" id="IPR043129">
    <property type="entry name" value="ATPase_NBD"/>
</dbReference>
<keyword evidence="3" id="KW-1185">Reference proteome</keyword>
<dbReference type="InterPro" id="IPR050696">
    <property type="entry name" value="FtsA/MreB"/>
</dbReference>
<dbReference type="PIRSF" id="PIRSF019169">
    <property type="entry name" value="PilM"/>
    <property type="match status" value="1"/>
</dbReference>
<dbReference type="Gene3D" id="3.30.1490.300">
    <property type="match status" value="1"/>
</dbReference>